<comment type="caution">
    <text evidence="17">The sequence shown here is derived from an EMBL/GenBank/DDBJ whole genome shotgun (WGS) entry which is preliminary data.</text>
</comment>
<dbReference type="EC" id="1.15.1.1" evidence="2"/>
<keyword evidence="7" id="KW-0408">Iron</keyword>
<dbReference type="GO" id="GO:0004784">
    <property type="term" value="F:superoxide dismutase activity"/>
    <property type="evidence" value="ECO:0007669"/>
    <property type="project" value="UniProtKB-EC"/>
</dbReference>
<organism evidence="17 18">
    <name type="scientific">Acipenser ruthenus</name>
    <name type="common">Sterlet sturgeon</name>
    <dbReference type="NCBI Taxonomy" id="7906"/>
    <lineage>
        <taxon>Eukaryota</taxon>
        <taxon>Metazoa</taxon>
        <taxon>Chordata</taxon>
        <taxon>Craniata</taxon>
        <taxon>Vertebrata</taxon>
        <taxon>Euteleostomi</taxon>
        <taxon>Actinopterygii</taxon>
        <taxon>Chondrostei</taxon>
        <taxon>Acipenseriformes</taxon>
        <taxon>Acipenseridae</taxon>
        <taxon>Acipenser</taxon>
    </lineage>
</organism>
<proteinExistence type="inferred from homology"/>
<evidence type="ECO:0000256" key="13">
    <source>
        <dbReference type="ARBA" id="ARBA00048118"/>
    </source>
</evidence>
<dbReference type="PANTHER" id="PTHR46783">
    <property type="entry name" value="CYTOGLOBIN"/>
    <property type="match status" value="1"/>
</dbReference>
<evidence type="ECO:0000256" key="3">
    <source>
        <dbReference type="ARBA" id="ARBA00022448"/>
    </source>
</evidence>
<comment type="catalytic activity">
    <reaction evidence="8">
        <text>Fe(II)-heme b-[protein] + nitric oxide + O2 = Fe(III)-heme b-[protein] + nitrate</text>
        <dbReference type="Rhea" id="RHEA:78091"/>
        <dbReference type="Rhea" id="RHEA-COMP:18975"/>
        <dbReference type="Rhea" id="RHEA-COMP:18976"/>
        <dbReference type="ChEBI" id="CHEBI:15379"/>
        <dbReference type="ChEBI" id="CHEBI:16480"/>
        <dbReference type="ChEBI" id="CHEBI:17632"/>
        <dbReference type="ChEBI" id="CHEBI:55376"/>
        <dbReference type="ChEBI" id="CHEBI:60344"/>
    </reaction>
    <physiologicalReaction direction="left-to-right" evidence="8">
        <dbReference type="Rhea" id="RHEA:78092"/>
    </physiologicalReaction>
</comment>
<dbReference type="Proteomes" id="UP000289886">
    <property type="component" value="Unassembled WGS sequence"/>
</dbReference>
<evidence type="ECO:0000256" key="15">
    <source>
        <dbReference type="RuleBase" id="RU000356"/>
    </source>
</evidence>
<evidence type="ECO:0000256" key="4">
    <source>
        <dbReference type="ARBA" id="ARBA00022617"/>
    </source>
</evidence>
<name>A0A662YWN0_ACIRT</name>
<dbReference type="GO" id="GO:0020037">
    <property type="term" value="F:heme binding"/>
    <property type="evidence" value="ECO:0007669"/>
    <property type="project" value="InterPro"/>
</dbReference>
<evidence type="ECO:0000256" key="5">
    <source>
        <dbReference type="ARBA" id="ARBA00022621"/>
    </source>
</evidence>
<evidence type="ECO:0000256" key="8">
    <source>
        <dbReference type="ARBA" id="ARBA00044448"/>
    </source>
</evidence>
<evidence type="ECO:0000256" key="9">
    <source>
        <dbReference type="ARBA" id="ARBA00044551"/>
    </source>
</evidence>
<dbReference type="Gene3D" id="1.10.490.10">
    <property type="entry name" value="Globins"/>
    <property type="match status" value="1"/>
</dbReference>
<evidence type="ECO:0000259" key="16">
    <source>
        <dbReference type="PROSITE" id="PS01033"/>
    </source>
</evidence>
<dbReference type="GO" id="GO:0005506">
    <property type="term" value="F:iron ion binding"/>
    <property type="evidence" value="ECO:0007669"/>
    <property type="project" value="InterPro"/>
</dbReference>
<evidence type="ECO:0000256" key="2">
    <source>
        <dbReference type="ARBA" id="ARBA00012682"/>
    </source>
</evidence>
<comment type="catalytic activity">
    <reaction evidence="13">
        <text>Fe(III)-heme b-[protein] + nitric oxide + H2O = Fe(II)-heme b-[protein] + nitrite + 2 H(+)</text>
        <dbReference type="Rhea" id="RHEA:77711"/>
        <dbReference type="Rhea" id="RHEA-COMP:18975"/>
        <dbReference type="Rhea" id="RHEA-COMP:18976"/>
        <dbReference type="ChEBI" id="CHEBI:15377"/>
        <dbReference type="ChEBI" id="CHEBI:15378"/>
        <dbReference type="ChEBI" id="CHEBI:16301"/>
        <dbReference type="ChEBI" id="CHEBI:16480"/>
        <dbReference type="ChEBI" id="CHEBI:55376"/>
        <dbReference type="ChEBI" id="CHEBI:60344"/>
    </reaction>
    <physiologicalReaction direction="right-to-left" evidence="13">
        <dbReference type="Rhea" id="RHEA:77713"/>
    </physiologicalReaction>
</comment>
<evidence type="ECO:0000256" key="12">
    <source>
        <dbReference type="ARBA" id="ARBA00047393"/>
    </source>
</evidence>
<dbReference type="PROSITE" id="PS01033">
    <property type="entry name" value="GLOBIN"/>
    <property type="match status" value="1"/>
</dbReference>
<evidence type="ECO:0000313" key="17">
    <source>
        <dbReference type="EMBL" id="RXM99958.1"/>
    </source>
</evidence>
<keyword evidence="5 15" id="KW-0561">Oxygen transport</keyword>
<dbReference type="EMBL" id="SCEB01000267">
    <property type="protein sequence ID" value="RXM99958.1"/>
    <property type="molecule type" value="Genomic_DNA"/>
</dbReference>
<reference evidence="17 18" key="1">
    <citation type="submission" date="2019-01" db="EMBL/GenBank/DDBJ databases">
        <title>Draft Genome and Complete Hox-Cluster Characterization of the Sterlet Sturgeon (Acipenser ruthenus).</title>
        <authorList>
            <person name="Wei Q."/>
        </authorList>
    </citation>
    <scope>NUCLEOTIDE SEQUENCE [LARGE SCALE GENOMIC DNA]</scope>
    <source>
        <strain evidence="17">WHYD16114868_AA</strain>
        <tissue evidence="17">Blood</tissue>
    </source>
</reference>
<dbReference type="PANTHER" id="PTHR46783:SF3">
    <property type="entry name" value="GLOBIN FAMILY PROFILE DOMAIN-CONTAINING PROTEIN"/>
    <property type="match status" value="1"/>
</dbReference>
<evidence type="ECO:0000256" key="7">
    <source>
        <dbReference type="ARBA" id="ARBA00023004"/>
    </source>
</evidence>
<dbReference type="InterPro" id="IPR000971">
    <property type="entry name" value="Globin"/>
</dbReference>
<dbReference type="GO" id="GO:0019825">
    <property type="term" value="F:oxygen binding"/>
    <property type="evidence" value="ECO:0007669"/>
    <property type="project" value="InterPro"/>
</dbReference>
<comment type="catalytic activity">
    <reaction evidence="14">
        <text>H2O2 + AH2 = A + 2 H2O</text>
        <dbReference type="Rhea" id="RHEA:30275"/>
        <dbReference type="ChEBI" id="CHEBI:13193"/>
        <dbReference type="ChEBI" id="CHEBI:15377"/>
        <dbReference type="ChEBI" id="CHEBI:16240"/>
        <dbReference type="ChEBI" id="CHEBI:17499"/>
    </reaction>
    <physiologicalReaction direction="left-to-right" evidence="14">
        <dbReference type="Rhea" id="RHEA:30276"/>
    </physiologicalReaction>
</comment>
<evidence type="ECO:0000313" key="18">
    <source>
        <dbReference type="Proteomes" id="UP000289886"/>
    </source>
</evidence>
<evidence type="ECO:0000256" key="10">
    <source>
        <dbReference type="ARBA" id="ARBA00044562"/>
    </source>
</evidence>
<accession>A0A662YWN0</accession>
<gene>
    <name evidence="17" type="ORF">EOD39_10523</name>
</gene>
<dbReference type="GO" id="GO:0005344">
    <property type="term" value="F:oxygen carrier activity"/>
    <property type="evidence" value="ECO:0007669"/>
    <property type="project" value="UniProtKB-KW"/>
</dbReference>
<dbReference type="Pfam" id="PF00042">
    <property type="entry name" value="Globin"/>
    <property type="match status" value="1"/>
</dbReference>
<dbReference type="SUPFAM" id="SSF46458">
    <property type="entry name" value="Globin-like"/>
    <property type="match status" value="1"/>
</dbReference>
<dbReference type="InterPro" id="IPR013314">
    <property type="entry name" value="Globin_lamprey/hagfish"/>
</dbReference>
<dbReference type="PRINTS" id="PR01906">
    <property type="entry name" value="FISHGLOBIN"/>
</dbReference>
<evidence type="ECO:0000256" key="11">
    <source>
        <dbReference type="ARBA" id="ARBA00044569"/>
    </source>
</evidence>
<evidence type="ECO:0000256" key="14">
    <source>
        <dbReference type="ARBA" id="ARBA00049899"/>
    </source>
</evidence>
<dbReference type="InterPro" id="IPR009050">
    <property type="entry name" value="Globin-like_sf"/>
</dbReference>
<dbReference type="InterPro" id="IPR012292">
    <property type="entry name" value="Globin/Proto"/>
</dbReference>
<comment type="similarity">
    <text evidence="1 15">Belongs to the globin family.</text>
</comment>
<keyword evidence="6" id="KW-0479">Metal-binding</keyword>
<evidence type="ECO:0000256" key="1">
    <source>
        <dbReference type="ARBA" id="ARBA00008705"/>
    </source>
</evidence>
<protein>
    <recommendedName>
        <fullName evidence="2">superoxide dismutase</fullName>
        <ecNumber evidence="2">1.15.1.1</ecNumber>
    </recommendedName>
    <alternativeName>
        <fullName evidence="9">Nitrite reductase CYGB</fullName>
    </alternativeName>
    <alternativeName>
        <fullName evidence="11">Pseudoperoxidase CYGB</fullName>
    </alternativeName>
    <alternativeName>
        <fullName evidence="10">Superoxide dismutase CYGB</fullName>
    </alternativeName>
</protein>
<comment type="catalytic activity">
    <reaction evidence="12">
        <text>2 superoxide + 2 H(+) = H2O2 + O2</text>
        <dbReference type="Rhea" id="RHEA:20696"/>
        <dbReference type="ChEBI" id="CHEBI:15378"/>
        <dbReference type="ChEBI" id="CHEBI:15379"/>
        <dbReference type="ChEBI" id="CHEBI:16240"/>
        <dbReference type="ChEBI" id="CHEBI:18421"/>
        <dbReference type="EC" id="1.15.1.1"/>
    </reaction>
    <physiologicalReaction direction="left-to-right" evidence="12">
        <dbReference type="Rhea" id="RHEA:20697"/>
    </physiologicalReaction>
</comment>
<keyword evidence="4 15" id="KW-0349">Heme</keyword>
<sequence length="232" mass="26687">MSILTQDDKQNIRDVWAKVFENAEENGKVVVIRLFVDHPETKKYFKNFKNIATEEELEKNARVKLHGKKVMNALNEVVENMDDWGAVVKILTPLAEKHKDVHKVGVHNFKLLFEVIINVYKDALGASFTHPICESWRKVFKLLFDFLEAFYTNTSESQGVGHFGKELVTCKVNLRGEVSREVKGQDHKDASNNLKGFTQAIIPVINCFAEMRITSPYSKNYLRQLTRQSIKT</sequence>
<keyword evidence="18" id="KW-1185">Reference proteome</keyword>
<dbReference type="AlphaFoldDB" id="A0A662YWN0"/>
<feature type="domain" description="Globin" evidence="16">
    <location>
        <begin position="3"/>
        <end position="152"/>
    </location>
</feature>
<keyword evidence="3 15" id="KW-0813">Transport</keyword>
<evidence type="ECO:0000256" key="6">
    <source>
        <dbReference type="ARBA" id="ARBA00022723"/>
    </source>
</evidence>